<dbReference type="Pfam" id="PF10438">
    <property type="entry name" value="Cyc-maltodext_C"/>
    <property type="match status" value="1"/>
</dbReference>
<keyword evidence="2" id="KW-0326">Glycosidase</keyword>
<dbReference type="PANTHER" id="PTHR10357:SF210">
    <property type="entry name" value="MALTODEXTRIN GLUCOSIDASE"/>
    <property type="match status" value="1"/>
</dbReference>
<dbReference type="CDD" id="cd11340">
    <property type="entry name" value="AmyAc_bac_CMD_like_3"/>
    <property type="match status" value="1"/>
</dbReference>
<evidence type="ECO:0000259" key="4">
    <source>
        <dbReference type="SMART" id="SM00642"/>
    </source>
</evidence>
<comment type="caution">
    <text evidence="5">The sequence shown here is derived from an EMBL/GenBank/DDBJ whole genome shotgun (WGS) entry which is preliminary data.</text>
</comment>
<evidence type="ECO:0000313" key="6">
    <source>
        <dbReference type="Proteomes" id="UP000194841"/>
    </source>
</evidence>
<dbReference type="InterPro" id="IPR019492">
    <property type="entry name" value="Cyclo-malto-dextrinase_C"/>
</dbReference>
<dbReference type="GO" id="GO:0016798">
    <property type="term" value="F:hydrolase activity, acting on glycosyl bonds"/>
    <property type="evidence" value="ECO:0007669"/>
    <property type="project" value="UniProtKB-KW"/>
</dbReference>
<feature type="signal peptide" evidence="3">
    <location>
        <begin position="1"/>
        <end position="18"/>
    </location>
</feature>
<dbReference type="SUPFAM" id="SSF81296">
    <property type="entry name" value="E set domains"/>
    <property type="match status" value="1"/>
</dbReference>
<dbReference type="Gene3D" id="2.60.40.10">
    <property type="entry name" value="Immunoglobulins"/>
    <property type="match status" value="1"/>
</dbReference>
<keyword evidence="3" id="KW-0732">Signal</keyword>
<reference evidence="5 6" key="1">
    <citation type="submission" date="2017-02" db="EMBL/GenBank/DDBJ databases">
        <title>Pseudoalteromonas ulvae TC14 Genome.</title>
        <authorList>
            <person name="Molmeret M."/>
        </authorList>
    </citation>
    <scope>NUCLEOTIDE SEQUENCE [LARGE SCALE GENOMIC DNA]</scope>
    <source>
        <strain evidence="5">TC14</strain>
    </source>
</reference>
<feature type="domain" description="Glycosyl hydrolase family 13 catalytic" evidence="4">
    <location>
        <begin position="131"/>
        <end position="528"/>
    </location>
</feature>
<dbReference type="OrthoDB" id="9805159at2"/>
<dbReference type="RefSeq" id="WP_086742230.1">
    <property type="nucleotide sequence ID" value="NZ_MWPV01000001.1"/>
</dbReference>
<dbReference type="SMART" id="SM00642">
    <property type="entry name" value="Aamy"/>
    <property type="match status" value="1"/>
</dbReference>
<dbReference type="InterPro" id="IPR013783">
    <property type="entry name" value="Ig-like_fold"/>
</dbReference>
<dbReference type="SUPFAM" id="SSF51011">
    <property type="entry name" value="Glycosyl hydrolase domain"/>
    <property type="match status" value="1"/>
</dbReference>
<dbReference type="AlphaFoldDB" id="A0A244CTA0"/>
<keyword evidence="1" id="KW-0378">Hydrolase</keyword>
<dbReference type="PANTHER" id="PTHR10357">
    <property type="entry name" value="ALPHA-AMYLASE FAMILY MEMBER"/>
    <property type="match status" value="1"/>
</dbReference>
<keyword evidence="5" id="KW-0456">Lyase</keyword>
<evidence type="ECO:0000313" key="5">
    <source>
        <dbReference type="EMBL" id="OUL58852.1"/>
    </source>
</evidence>
<dbReference type="GO" id="GO:0016829">
    <property type="term" value="F:lyase activity"/>
    <property type="evidence" value="ECO:0007669"/>
    <property type="project" value="UniProtKB-KW"/>
</dbReference>
<dbReference type="GO" id="GO:0005975">
    <property type="term" value="P:carbohydrate metabolic process"/>
    <property type="evidence" value="ECO:0007669"/>
    <property type="project" value="InterPro"/>
</dbReference>
<evidence type="ECO:0000256" key="2">
    <source>
        <dbReference type="ARBA" id="ARBA00023295"/>
    </source>
</evidence>
<evidence type="ECO:0000256" key="1">
    <source>
        <dbReference type="ARBA" id="ARBA00022801"/>
    </source>
</evidence>
<dbReference type="InterPro" id="IPR014756">
    <property type="entry name" value="Ig_E-set"/>
</dbReference>
<dbReference type="Pfam" id="PF09087">
    <property type="entry name" value="Cyc-maltodext_N"/>
    <property type="match status" value="1"/>
</dbReference>
<organism evidence="5 6">
    <name type="scientific">Pseudoalteromonas ulvae</name>
    <dbReference type="NCBI Taxonomy" id="107327"/>
    <lineage>
        <taxon>Bacteria</taxon>
        <taxon>Pseudomonadati</taxon>
        <taxon>Pseudomonadota</taxon>
        <taxon>Gammaproteobacteria</taxon>
        <taxon>Alteromonadales</taxon>
        <taxon>Pseudoalteromonadaceae</taxon>
        <taxon>Pseudoalteromonas</taxon>
    </lineage>
</organism>
<dbReference type="Gene3D" id="3.20.20.80">
    <property type="entry name" value="Glycosidases"/>
    <property type="match status" value="1"/>
</dbReference>
<dbReference type="Proteomes" id="UP000194841">
    <property type="component" value="Unassembled WGS sequence"/>
</dbReference>
<proteinExistence type="predicted"/>
<dbReference type="Pfam" id="PF00128">
    <property type="entry name" value="Alpha-amylase"/>
    <property type="match status" value="1"/>
</dbReference>
<sequence>MKYFILFCLCALGAPVYSAPVASELVVEPPSWWVGMKSSQLQLLLRGADFEGAKVSVSAYSGVTLDKFTVLENNRYATIDLQIEPLAQAGTLNLMVHLANGERQSIAYSLAARTRDSASRRGFSARDVVYLINPDRFANGDASNDSVVSLSEQANPTKPDGRHGGDLQGIIDQLDYLADLGVTQLWLTPALENNQPNYSYHGYAITDFYQIDARMGDNQLYRQLSQQAKQKGVGLIMDMVLNHSGSEHWWLKNPPTKDWINFGGTFSGTSHARQTIQDPYASKADKKQFSDGWFVPTMPDLNQRQPILATYLIQNALWWIEFADLSGIRVDTYSYSDKQFLAKWTERIMDEYPAFNIVGEEWTTNTATAAYWQAGKINHDGYVSGLPSVMDFSLQQAVVSGLNESESWNTGLIKIYQSLANDFLYADPNKVLVFADNHDMSRVLTELGNDIAKTKMALGLLLTTRGIPQLYYATEVLAHNNGSDAHGVIRVDFPGGFDYQLANGFTGQGLQPDQQAMQDWLKKLLNYRKQQPLFATGQLMHFSPEQGVYVYFRYSESDAVMVVLNKNSEDRAVSLERFSERLKGFNGYNMPLKSSSKQRLGDKLQVPAQSLTLYELSQ</sequence>
<dbReference type="EMBL" id="MWPV01000001">
    <property type="protein sequence ID" value="OUL58852.1"/>
    <property type="molecule type" value="Genomic_DNA"/>
</dbReference>
<dbReference type="InterPro" id="IPR006047">
    <property type="entry name" value="GH13_cat_dom"/>
</dbReference>
<dbReference type="Gene3D" id="2.60.40.1180">
    <property type="entry name" value="Golgi alpha-mannosidase II"/>
    <property type="match status" value="1"/>
</dbReference>
<keyword evidence="6" id="KW-1185">Reference proteome</keyword>
<name>A0A244CTA0_PSEDV</name>
<dbReference type="InterPro" id="IPR017853">
    <property type="entry name" value="GH"/>
</dbReference>
<protein>
    <submittedName>
        <fullName evidence="5">Alpha-amlyase</fullName>
    </submittedName>
</protein>
<dbReference type="InterPro" id="IPR015171">
    <property type="entry name" value="Cyc-maltodext_N"/>
</dbReference>
<feature type="chain" id="PRO_5011311817" evidence="3">
    <location>
        <begin position="19"/>
        <end position="618"/>
    </location>
</feature>
<accession>A0A244CTA0</accession>
<dbReference type="InterPro" id="IPR013780">
    <property type="entry name" value="Glyco_hydro_b"/>
</dbReference>
<dbReference type="SUPFAM" id="SSF51445">
    <property type="entry name" value="(Trans)glycosidases"/>
    <property type="match status" value="1"/>
</dbReference>
<evidence type="ECO:0000256" key="3">
    <source>
        <dbReference type="SAM" id="SignalP"/>
    </source>
</evidence>
<gene>
    <name evidence="5" type="ORF">B1199_00775</name>
</gene>